<organism evidence="1 2">
    <name type="scientific">Podospora aff. communis PSN243</name>
    <dbReference type="NCBI Taxonomy" id="3040156"/>
    <lineage>
        <taxon>Eukaryota</taxon>
        <taxon>Fungi</taxon>
        <taxon>Dikarya</taxon>
        <taxon>Ascomycota</taxon>
        <taxon>Pezizomycotina</taxon>
        <taxon>Sordariomycetes</taxon>
        <taxon>Sordariomycetidae</taxon>
        <taxon>Sordariales</taxon>
        <taxon>Podosporaceae</taxon>
        <taxon>Podospora</taxon>
    </lineage>
</organism>
<reference evidence="1" key="2">
    <citation type="submission" date="2023-05" db="EMBL/GenBank/DDBJ databases">
        <authorList>
            <consortium name="Lawrence Berkeley National Laboratory"/>
            <person name="Steindorff A."/>
            <person name="Hensen N."/>
            <person name="Bonometti L."/>
            <person name="Westerberg I."/>
            <person name="Brannstrom I.O."/>
            <person name="Guillou S."/>
            <person name="Cros-Aarteil S."/>
            <person name="Calhoun S."/>
            <person name="Haridas S."/>
            <person name="Kuo A."/>
            <person name="Mondo S."/>
            <person name="Pangilinan J."/>
            <person name="Riley R."/>
            <person name="Labutti K."/>
            <person name="Andreopoulos B."/>
            <person name="Lipzen A."/>
            <person name="Chen C."/>
            <person name="Yanf M."/>
            <person name="Daum C."/>
            <person name="Ng V."/>
            <person name="Clum A."/>
            <person name="Ohm R."/>
            <person name="Martin F."/>
            <person name="Silar P."/>
            <person name="Natvig D."/>
            <person name="Lalanne C."/>
            <person name="Gautier V."/>
            <person name="Ament-Velasquez S.L."/>
            <person name="Kruys A."/>
            <person name="Hutchinson M.I."/>
            <person name="Powell A.J."/>
            <person name="Barry K."/>
            <person name="Miller A.N."/>
            <person name="Grigoriev I.V."/>
            <person name="Debuchy R."/>
            <person name="Gladieux P."/>
            <person name="Thoren M.H."/>
            <person name="Johannesson H."/>
        </authorList>
    </citation>
    <scope>NUCLEOTIDE SEQUENCE</scope>
    <source>
        <strain evidence="1">PSN243</strain>
    </source>
</reference>
<evidence type="ECO:0000313" key="2">
    <source>
        <dbReference type="Proteomes" id="UP001321760"/>
    </source>
</evidence>
<reference evidence="1" key="1">
    <citation type="journal article" date="2023" name="Mol. Phylogenet. Evol.">
        <title>Genome-scale phylogeny and comparative genomics of the fungal order Sordariales.</title>
        <authorList>
            <person name="Hensen N."/>
            <person name="Bonometti L."/>
            <person name="Westerberg I."/>
            <person name="Brannstrom I.O."/>
            <person name="Guillou S."/>
            <person name="Cros-Aarteil S."/>
            <person name="Calhoun S."/>
            <person name="Haridas S."/>
            <person name="Kuo A."/>
            <person name="Mondo S."/>
            <person name="Pangilinan J."/>
            <person name="Riley R."/>
            <person name="LaButti K."/>
            <person name="Andreopoulos B."/>
            <person name="Lipzen A."/>
            <person name="Chen C."/>
            <person name="Yan M."/>
            <person name="Daum C."/>
            <person name="Ng V."/>
            <person name="Clum A."/>
            <person name="Steindorff A."/>
            <person name="Ohm R.A."/>
            <person name="Martin F."/>
            <person name="Silar P."/>
            <person name="Natvig D.O."/>
            <person name="Lalanne C."/>
            <person name="Gautier V."/>
            <person name="Ament-Velasquez S.L."/>
            <person name="Kruys A."/>
            <person name="Hutchinson M.I."/>
            <person name="Powell A.J."/>
            <person name="Barry K."/>
            <person name="Miller A.N."/>
            <person name="Grigoriev I.V."/>
            <person name="Debuchy R."/>
            <person name="Gladieux P."/>
            <person name="Hiltunen Thoren M."/>
            <person name="Johannesson H."/>
        </authorList>
    </citation>
    <scope>NUCLEOTIDE SEQUENCE</scope>
    <source>
        <strain evidence="1">PSN243</strain>
    </source>
</reference>
<evidence type="ECO:0008006" key="3">
    <source>
        <dbReference type="Google" id="ProtNLM"/>
    </source>
</evidence>
<comment type="caution">
    <text evidence="1">The sequence shown here is derived from an EMBL/GenBank/DDBJ whole genome shotgun (WGS) entry which is preliminary data.</text>
</comment>
<accession>A0AAV9H3W1</accession>
<keyword evidence="2" id="KW-1185">Reference proteome</keyword>
<proteinExistence type="predicted"/>
<dbReference type="Proteomes" id="UP001321760">
    <property type="component" value="Unassembled WGS sequence"/>
</dbReference>
<name>A0AAV9H3W1_9PEZI</name>
<dbReference type="EMBL" id="MU865917">
    <property type="protein sequence ID" value="KAK4454213.1"/>
    <property type="molecule type" value="Genomic_DNA"/>
</dbReference>
<sequence>MSVLGRKPNWQQKLRQTEAKERMLSGRLDKFPIPEIQKIGDRVLKDKSPLLRKITPQSEECDVLFANELLTVKGQLGTHESAILSCLHLLSYTQARGQILSIRPDPRQPDVFFERRLGVYLQCIILSRRANSEVCSEEEASAAEDCLGVLQGRAKDFPSILRLLEAVGYETCEAVLPLELIKRALKVSHYQENLTRELNALKHARQWFDAYKLVYSLRNVVGLPRADQMLRDTFPDYPMWAAWRPDSRRIMSWESPNLVPYRDQLLTILDLEGPDTTGQQRGTMRMSSPGAFTGPSQSTHTTQRDILDRLLDILDSSLAVGPGTVNLLIALCIEREDVSERTLTQLEAAVQIVNDAVSETLASFVRALSPGSELITRMSAFGSAVGILTQHPALRVPFGVSFDINHRASGAFTAGQSLFSRCLAESHRDCASVGSSVLALGRALLSAEWLHSQWQPDFVELLHRLPTEEELWASVQAIEGQGGAPGSVADYIGFLATRLGGVQIAASEAIGDLIGCELLAIGDEVKVLSESSCIEVTDVTRARE</sequence>
<evidence type="ECO:0000313" key="1">
    <source>
        <dbReference type="EMBL" id="KAK4454213.1"/>
    </source>
</evidence>
<protein>
    <recommendedName>
        <fullName evidence="3">Nuclear pore complex protein Nup85</fullName>
    </recommendedName>
</protein>
<gene>
    <name evidence="1" type="ORF">QBC34DRAFT_155264</name>
</gene>
<dbReference type="AlphaFoldDB" id="A0AAV9H3W1"/>